<keyword evidence="9" id="KW-1185">Reference proteome</keyword>
<dbReference type="PANTHER" id="PTHR46423:SF1">
    <property type="entry name" value="RNA POLYMERASE II-ASSOCIATED PROTEIN 3"/>
    <property type="match status" value="1"/>
</dbReference>
<evidence type="ECO:0000259" key="7">
    <source>
        <dbReference type="Pfam" id="PF13877"/>
    </source>
</evidence>
<organism evidence="8 9">
    <name type="scientific">Acipenser ruthenus</name>
    <name type="common">Sterlet sturgeon</name>
    <dbReference type="NCBI Taxonomy" id="7906"/>
    <lineage>
        <taxon>Eukaryota</taxon>
        <taxon>Metazoa</taxon>
        <taxon>Chordata</taxon>
        <taxon>Craniata</taxon>
        <taxon>Vertebrata</taxon>
        <taxon>Euteleostomi</taxon>
        <taxon>Actinopterygii</taxon>
        <taxon>Chondrostei</taxon>
        <taxon>Acipenseriformes</taxon>
        <taxon>Acipenseridae</taxon>
        <taxon>Acipenser</taxon>
    </lineage>
</organism>
<feature type="repeat" description="TPR" evidence="5">
    <location>
        <begin position="202"/>
        <end position="235"/>
    </location>
</feature>
<evidence type="ECO:0000313" key="9">
    <source>
        <dbReference type="Proteomes" id="UP000289886"/>
    </source>
</evidence>
<proteinExistence type="inferred from homology"/>
<feature type="repeat" description="TPR" evidence="5">
    <location>
        <begin position="134"/>
        <end position="167"/>
    </location>
</feature>
<accession>A0A444U462</accession>
<feature type="region of interest" description="Disordered" evidence="6">
    <location>
        <begin position="468"/>
        <end position="514"/>
    </location>
</feature>
<feature type="region of interest" description="Disordered" evidence="6">
    <location>
        <begin position="113"/>
        <end position="133"/>
    </location>
</feature>
<dbReference type="Gene3D" id="1.25.40.10">
    <property type="entry name" value="Tetratricopeptide repeat domain"/>
    <property type="match status" value="2"/>
</dbReference>
<keyword evidence="2 5" id="KW-0802">TPR repeat</keyword>
<evidence type="ECO:0000256" key="3">
    <source>
        <dbReference type="ARBA" id="ARBA00038275"/>
    </source>
</evidence>
<dbReference type="Proteomes" id="UP000289886">
    <property type="component" value="Unassembled WGS sequence"/>
</dbReference>
<dbReference type="SMART" id="SM00028">
    <property type="entry name" value="TPR"/>
    <property type="match status" value="6"/>
</dbReference>
<dbReference type="InterPro" id="IPR019734">
    <property type="entry name" value="TPR_rpt"/>
</dbReference>
<evidence type="ECO:0000256" key="2">
    <source>
        <dbReference type="ARBA" id="ARBA00022803"/>
    </source>
</evidence>
<dbReference type="Pfam" id="PF13877">
    <property type="entry name" value="RPAP3_C"/>
    <property type="match status" value="1"/>
</dbReference>
<feature type="compositionally biased region" description="Basic and acidic residues" evidence="6">
    <location>
        <begin position="471"/>
        <end position="486"/>
    </location>
</feature>
<feature type="repeat" description="TPR" evidence="5">
    <location>
        <begin position="353"/>
        <end position="386"/>
    </location>
</feature>
<dbReference type="InterPro" id="IPR025986">
    <property type="entry name" value="RPAP3-like_C"/>
</dbReference>
<feature type="repeat" description="TPR" evidence="5">
    <location>
        <begin position="285"/>
        <end position="318"/>
    </location>
</feature>
<gene>
    <name evidence="8" type="ORF">EOD39_8365</name>
</gene>
<dbReference type="AlphaFoldDB" id="A0A444U462"/>
<evidence type="ECO:0000256" key="1">
    <source>
        <dbReference type="ARBA" id="ARBA00022737"/>
    </source>
</evidence>
<evidence type="ECO:0000256" key="5">
    <source>
        <dbReference type="PROSITE-ProRule" id="PRU00339"/>
    </source>
</evidence>
<feature type="region of interest" description="Disordered" evidence="6">
    <location>
        <begin position="42"/>
        <end position="84"/>
    </location>
</feature>
<dbReference type="FunFam" id="1.25.40.10:FF:000057">
    <property type="entry name" value="RNA polymerase II associated protein 3"/>
    <property type="match status" value="2"/>
</dbReference>
<protein>
    <recommendedName>
        <fullName evidence="4">RNA polymerase II-associated protein 3</fullName>
    </recommendedName>
</protein>
<dbReference type="SUPFAM" id="SSF48452">
    <property type="entry name" value="TPR-like"/>
    <property type="match status" value="2"/>
</dbReference>
<evidence type="ECO:0000256" key="6">
    <source>
        <dbReference type="SAM" id="MobiDB-lite"/>
    </source>
</evidence>
<feature type="compositionally biased region" description="Polar residues" evidence="6">
    <location>
        <begin position="504"/>
        <end position="514"/>
    </location>
</feature>
<keyword evidence="1" id="KW-0677">Repeat</keyword>
<dbReference type="GO" id="GO:0101031">
    <property type="term" value="C:protein folding chaperone complex"/>
    <property type="evidence" value="ECO:0007669"/>
    <property type="project" value="TreeGrafter"/>
</dbReference>
<reference evidence="8 9" key="1">
    <citation type="submission" date="2019-01" db="EMBL/GenBank/DDBJ databases">
        <title>Draft Genome and Complete Hox-Cluster Characterization of the Sterlet Sturgeon (Acipenser ruthenus).</title>
        <authorList>
            <person name="Wei Q."/>
        </authorList>
    </citation>
    <scope>NUCLEOTIDE SEQUENCE [LARGE SCALE GENOMIC DNA]</scope>
    <source>
        <strain evidence="8">WHYD16114868_AA</strain>
        <tissue evidence="8">Blood</tissue>
    </source>
</reference>
<name>A0A444U462_ACIRT</name>
<comment type="similarity">
    <text evidence="3">Belongs to the RPAP3 family.</text>
</comment>
<dbReference type="InterPro" id="IPR011990">
    <property type="entry name" value="TPR-like_helical_dom_sf"/>
</dbReference>
<dbReference type="InterPro" id="IPR051966">
    <property type="entry name" value="RPAP3"/>
</dbReference>
<dbReference type="Pfam" id="PF13432">
    <property type="entry name" value="TPR_16"/>
    <property type="match status" value="2"/>
</dbReference>
<dbReference type="EMBL" id="SCEB01215374">
    <property type="protein sequence ID" value="RXM29931.1"/>
    <property type="molecule type" value="Genomic_DNA"/>
</dbReference>
<comment type="caution">
    <text evidence="8">The sequence shown here is derived from an EMBL/GenBank/DDBJ whole genome shotgun (WGS) entry which is preliminary data.</text>
</comment>
<evidence type="ECO:0000256" key="4">
    <source>
        <dbReference type="ARBA" id="ARBA00040133"/>
    </source>
</evidence>
<dbReference type="PROSITE" id="PS50005">
    <property type="entry name" value="TPR"/>
    <property type="match status" value="4"/>
</dbReference>
<feature type="domain" description="RNA-polymerase II-associated protein 3-like C-terminal" evidence="7">
    <location>
        <begin position="552"/>
        <end position="583"/>
    </location>
</feature>
<evidence type="ECO:0000313" key="8">
    <source>
        <dbReference type="EMBL" id="RXM29931.1"/>
    </source>
</evidence>
<dbReference type="Pfam" id="PF13181">
    <property type="entry name" value="TPR_8"/>
    <property type="match status" value="1"/>
</dbReference>
<sequence>MASQNKAIELQLQMRQNAEELQDFMRDLGSWEKDIKKKDKELLKESGVEPEMQSLPPVRNKDYKRKKKDKSKVAAKNAKNEKEKASRIKSYDYQAWDKFDVDKVLENLDKEDGIQESHESDSEEDGIHIDKDKALSEKEKGNDLFKEGKYDDAIECYTRGMTADPYNPVLPTNRAAAFFRLKKYAVAESDCNLAIALDTNYTKAYARRGAARFAQKKTEGAKEDYEMVLKLDPENFEAQNELKKIHEVLASHEHVSEKTDIKEKEAVVDENEKKRIEKQQAKQQAITQKDLGNGYFKEGKYEAAIECYAKGMAADGTNALLPANRAMAFLKLQKYAEAEDDCSSAIALDGTYSKAFARRGTARAALGKLKEAKEDFETVLNQEPGNKLALNELEKINNEMVAKGLLSKEQLADQQAKNTEQRRIVQPINKPPRLRSTVKLTGSKEAVVPMECAPSAKMLKIEEISDIPADSSEREHLEDNAEKQSTERFVTVENTADQKKPPSISESLSMPSPPANSFQLEADLRKLKAYPEMKYKYLKVYCTIRSIIEARYDKHSVILEILKNLAEVKRFDMAVMFMSVAEKTVVRELFNCIHQAGLEDDLVKSLKKKYGI</sequence>
<dbReference type="PANTHER" id="PTHR46423">
    <property type="entry name" value="RNA POLYMERASE II-ASSOCIATED PROTEIN 3"/>
    <property type="match status" value="1"/>
</dbReference>